<keyword evidence="3 4" id="KW-0808">Transferase</keyword>
<dbReference type="SUPFAM" id="SSF53756">
    <property type="entry name" value="UDP-Glycosyltransferase/glycogen phosphorylase"/>
    <property type="match status" value="1"/>
</dbReference>
<evidence type="ECO:0000256" key="2">
    <source>
        <dbReference type="ARBA" id="ARBA00022676"/>
    </source>
</evidence>
<comment type="caution">
    <text evidence="4">The sequence shown here is derived from an EMBL/GenBank/DDBJ whole genome shotgun (WGS) entry which is preliminary data.</text>
</comment>
<evidence type="ECO:0000256" key="3">
    <source>
        <dbReference type="ARBA" id="ARBA00022679"/>
    </source>
</evidence>
<dbReference type="Proteomes" id="UP000469346">
    <property type="component" value="Unassembled WGS sequence"/>
</dbReference>
<dbReference type="Gene3D" id="3.40.50.2000">
    <property type="entry name" value="Glycogen Phosphorylase B"/>
    <property type="match status" value="2"/>
</dbReference>
<dbReference type="AlphaFoldDB" id="A0A6N9TR10"/>
<proteinExistence type="inferred from homology"/>
<evidence type="ECO:0000256" key="1">
    <source>
        <dbReference type="ARBA" id="ARBA00009481"/>
    </source>
</evidence>
<dbReference type="PANTHER" id="PTHR12526:SF640">
    <property type="entry name" value="COLANIC ACID BIOSYNTHESIS GLYCOSYLTRANSFERASE WCAL-RELATED"/>
    <property type="match status" value="1"/>
</dbReference>
<dbReference type="RefSeq" id="WP_163298031.1">
    <property type="nucleotide sequence ID" value="NZ_JAAGRR010000022.1"/>
</dbReference>
<dbReference type="EMBL" id="JAAGRR010000022">
    <property type="protein sequence ID" value="NDY41877.1"/>
    <property type="molecule type" value="Genomic_DNA"/>
</dbReference>
<reference evidence="4 5" key="1">
    <citation type="submission" date="2020-02" db="EMBL/GenBank/DDBJ databases">
        <title>Comparative genomics of sulfur disproportionating microorganisms.</title>
        <authorList>
            <person name="Ward L.M."/>
            <person name="Bertran E."/>
            <person name="Johnston D.T."/>
        </authorList>
    </citation>
    <scope>NUCLEOTIDE SEQUENCE [LARGE SCALE GENOMIC DNA]</scope>
    <source>
        <strain evidence="4 5">DSM 100025</strain>
    </source>
</reference>
<accession>A0A6N9TR10</accession>
<gene>
    <name evidence="4" type="ORF">G3N55_03310</name>
</gene>
<evidence type="ECO:0000313" key="5">
    <source>
        <dbReference type="Proteomes" id="UP000469346"/>
    </source>
</evidence>
<dbReference type="CDD" id="cd03801">
    <property type="entry name" value="GT4_PimA-like"/>
    <property type="match status" value="1"/>
</dbReference>
<dbReference type="Pfam" id="PF13692">
    <property type="entry name" value="Glyco_trans_1_4"/>
    <property type="match status" value="1"/>
</dbReference>
<sequence length="358" mass="39864">MKILALTRYSSLGASSRVRSYQFFEYFQEHGVDVRCCPFFDAAYLANLYGAGRRDWGNLWRAYSRRIGASWGQRRKEIDLLWIEKEVLPWLPAPVERFLWLSRFPYVVDYDDAVFHNYDLHPSGFVRRLLGRKIDSIMAGAELVTAGNAYLGERARRAGAKRVEIVPSVVDTEKFRPKFVPGGEVFTIGWIGTPFTARYLDLVAGSLAEVCKGRGRVVLVGAGAVSLPGVPVEVRPWSEDTEVAEIQSFDVGIMPLPDGPWERGKCGYKLIQYMACGKPVVASPVGANREIVRDGETGFLADGRDGWISALQALMNDPGKRIRMGRSARERVVAHYSRHVVAPRLLQLLEQAAGAAVG</sequence>
<dbReference type="PANTHER" id="PTHR12526">
    <property type="entry name" value="GLYCOSYLTRANSFERASE"/>
    <property type="match status" value="1"/>
</dbReference>
<name>A0A6N9TR10_DISTH</name>
<evidence type="ECO:0000313" key="4">
    <source>
        <dbReference type="EMBL" id="NDY41877.1"/>
    </source>
</evidence>
<comment type="similarity">
    <text evidence="1">Belongs to the glycosyltransferase group 1 family. Glycosyltransferase 4 subfamily.</text>
</comment>
<dbReference type="GO" id="GO:0016757">
    <property type="term" value="F:glycosyltransferase activity"/>
    <property type="evidence" value="ECO:0007669"/>
    <property type="project" value="UniProtKB-KW"/>
</dbReference>
<organism evidence="4 5">
    <name type="scientific">Dissulfurirhabdus thermomarina</name>
    <dbReference type="NCBI Taxonomy" id="1765737"/>
    <lineage>
        <taxon>Bacteria</taxon>
        <taxon>Deltaproteobacteria</taxon>
        <taxon>Dissulfurirhabdaceae</taxon>
        <taxon>Dissulfurirhabdus</taxon>
    </lineage>
</organism>
<keyword evidence="5" id="KW-1185">Reference proteome</keyword>
<protein>
    <submittedName>
        <fullName evidence="4">Glycosyltransferase family 4 protein</fullName>
    </submittedName>
</protein>
<keyword evidence="2" id="KW-0328">Glycosyltransferase</keyword>